<dbReference type="PROSITE" id="PS50878">
    <property type="entry name" value="RT_POL"/>
    <property type="match status" value="1"/>
</dbReference>
<keyword evidence="3" id="KW-0548">Nucleotidyltransferase</keyword>
<feature type="domain" description="Reverse transcriptase" evidence="8">
    <location>
        <begin position="1"/>
        <end position="142"/>
    </location>
</feature>
<dbReference type="InterPro" id="IPR043502">
    <property type="entry name" value="DNA/RNA_pol_sf"/>
</dbReference>
<evidence type="ECO:0000256" key="7">
    <source>
        <dbReference type="ARBA" id="ARBA00022918"/>
    </source>
</evidence>
<dbReference type="AlphaFoldDB" id="A0A9P6KYB4"/>
<dbReference type="InterPro" id="IPR000477">
    <property type="entry name" value="RT_dom"/>
</dbReference>
<dbReference type="CDD" id="cd01647">
    <property type="entry name" value="RT_LTR"/>
    <property type="match status" value="1"/>
</dbReference>
<reference evidence="9 10" key="1">
    <citation type="journal article" date="2020" name="Genome Biol. Evol.">
        <title>Comparative genomics of strictly vertically transmitted, feminizing microsporidia endosymbionts of amphipod crustaceans.</title>
        <authorList>
            <person name="Cormier A."/>
            <person name="Chebbi M.A."/>
            <person name="Giraud I."/>
            <person name="Wattier R."/>
            <person name="Teixeira M."/>
            <person name="Gilbert C."/>
            <person name="Rigaud T."/>
            <person name="Cordaux R."/>
        </authorList>
    </citation>
    <scope>NUCLEOTIDE SEQUENCE [LARGE SCALE GENOMIC DNA]</scope>
    <source>
        <strain evidence="9 10">Ou3-Ou53</strain>
    </source>
</reference>
<evidence type="ECO:0000256" key="3">
    <source>
        <dbReference type="ARBA" id="ARBA00022695"/>
    </source>
</evidence>
<accession>A0A9P6KYB4</accession>
<protein>
    <submittedName>
        <fullName evidence="9">Retrovirus-related Pol polyprotein from transposon</fullName>
    </submittedName>
</protein>
<evidence type="ECO:0000256" key="2">
    <source>
        <dbReference type="ARBA" id="ARBA00022679"/>
    </source>
</evidence>
<keyword evidence="2" id="KW-0808">Transferase</keyword>
<proteinExistence type="predicted"/>
<dbReference type="OrthoDB" id="2193211at2759"/>
<dbReference type="GO" id="GO:0006508">
    <property type="term" value="P:proteolysis"/>
    <property type="evidence" value="ECO:0007669"/>
    <property type="project" value="UniProtKB-KW"/>
</dbReference>
<dbReference type="InterPro" id="IPR043128">
    <property type="entry name" value="Rev_trsase/Diguanyl_cyclase"/>
</dbReference>
<dbReference type="Gene3D" id="3.30.70.270">
    <property type="match status" value="1"/>
</dbReference>
<dbReference type="Pfam" id="PF00078">
    <property type="entry name" value="RVT_1"/>
    <property type="match status" value="1"/>
</dbReference>
<organism evidence="9 10">
    <name type="scientific">Nosema granulosis</name>
    <dbReference type="NCBI Taxonomy" id="83296"/>
    <lineage>
        <taxon>Eukaryota</taxon>
        <taxon>Fungi</taxon>
        <taxon>Fungi incertae sedis</taxon>
        <taxon>Microsporidia</taxon>
        <taxon>Nosematidae</taxon>
        <taxon>Nosema</taxon>
    </lineage>
</organism>
<evidence type="ECO:0000313" key="9">
    <source>
        <dbReference type="EMBL" id="KAF9761270.1"/>
    </source>
</evidence>
<evidence type="ECO:0000256" key="1">
    <source>
        <dbReference type="ARBA" id="ARBA00022670"/>
    </source>
</evidence>
<keyword evidence="4" id="KW-0540">Nuclease</keyword>
<dbReference type="GO" id="GO:0004519">
    <property type="term" value="F:endonuclease activity"/>
    <property type="evidence" value="ECO:0007669"/>
    <property type="project" value="UniProtKB-KW"/>
</dbReference>
<name>A0A9P6KYB4_9MICR</name>
<dbReference type="PANTHER" id="PTHR24559">
    <property type="entry name" value="TRANSPOSON TY3-I GAG-POL POLYPROTEIN"/>
    <property type="match status" value="1"/>
</dbReference>
<dbReference type="PANTHER" id="PTHR24559:SF444">
    <property type="entry name" value="REVERSE TRANSCRIPTASE DOMAIN-CONTAINING PROTEIN"/>
    <property type="match status" value="1"/>
</dbReference>
<keyword evidence="10" id="KW-1185">Reference proteome</keyword>
<evidence type="ECO:0000256" key="5">
    <source>
        <dbReference type="ARBA" id="ARBA00022759"/>
    </source>
</evidence>
<keyword evidence="5" id="KW-0255">Endonuclease</keyword>
<keyword evidence="1" id="KW-0645">Protease</keyword>
<dbReference type="GO" id="GO:0003964">
    <property type="term" value="F:RNA-directed DNA polymerase activity"/>
    <property type="evidence" value="ECO:0007669"/>
    <property type="project" value="UniProtKB-KW"/>
</dbReference>
<gene>
    <name evidence="9" type="primary">pol_195</name>
    <name evidence="9" type="ORF">NGRA_2759</name>
</gene>
<sequence length="142" mass="16514">MAKKKDGSYRLCIDYRRLNDITVKDAYPMPRTDEFFDALEGATIFSKLDAKSGYHQIDMYPTDIEKTAFGCREGLYEFLKMPFGLVNGPATFQRVMNEILSEFINKCVVVYMDDILIYSRTEADHKEDVQRVLKVLKEKGWC</sequence>
<dbReference type="EMBL" id="SBJO01000375">
    <property type="protein sequence ID" value="KAF9761270.1"/>
    <property type="molecule type" value="Genomic_DNA"/>
</dbReference>
<evidence type="ECO:0000256" key="4">
    <source>
        <dbReference type="ARBA" id="ARBA00022722"/>
    </source>
</evidence>
<dbReference type="InterPro" id="IPR053134">
    <property type="entry name" value="RNA-dir_DNA_polymerase"/>
</dbReference>
<evidence type="ECO:0000313" key="10">
    <source>
        <dbReference type="Proteomes" id="UP000740883"/>
    </source>
</evidence>
<dbReference type="Proteomes" id="UP000740883">
    <property type="component" value="Unassembled WGS sequence"/>
</dbReference>
<evidence type="ECO:0000256" key="6">
    <source>
        <dbReference type="ARBA" id="ARBA00022801"/>
    </source>
</evidence>
<keyword evidence="6" id="KW-0378">Hydrolase</keyword>
<dbReference type="GO" id="GO:0008233">
    <property type="term" value="F:peptidase activity"/>
    <property type="evidence" value="ECO:0007669"/>
    <property type="project" value="UniProtKB-KW"/>
</dbReference>
<dbReference type="FunFam" id="3.10.10.10:FF:000007">
    <property type="entry name" value="Retrovirus-related Pol polyprotein from transposon 17.6-like Protein"/>
    <property type="match status" value="1"/>
</dbReference>
<keyword evidence="7" id="KW-0695">RNA-directed DNA polymerase</keyword>
<dbReference type="SUPFAM" id="SSF56672">
    <property type="entry name" value="DNA/RNA polymerases"/>
    <property type="match status" value="1"/>
</dbReference>
<evidence type="ECO:0000259" key="8">
    <source>
        <dbReference type="PROSITE" id="PS50878"/>
    </source>
</evidence>
<comment type="caution">
    <text evidence="9">The sequence shown here is derived from an EMBL/GenBank/DDBJ whole genome shotgun (WGS) entry which is preliminary data.</text>
</comment>